<evidence type="ECO:0000256" key="2">
    <source>
        <dbReference type="ARBA" id="ARBA00022723"/>
    </source>
</evidence>
<dbReference type="SUPFAM" id="SSF51197">
    <property type="entry name" value="Clavaminate synthase-like"/>
    <property type="match status" value="1"/>
</dbReference>
<proteinExistence type="inferred from homology"/>
<evidence type="ECO:0000259" key="6">
    <source>
        <dbReference type="Pfam" id="PF02668"/>
    </source>
</evidence>
<dbReference type="RefSeq" id="WP_132123181.1">
    <property type="nucleotide sequence ID" value="NZ_SLWS01000009.1"/>
</dbReference>
<dbReference type="InterPro" id="IPR003819">
    <property type="entry name" value="TauD/TfdA-like"/>
</dbReference>
<keyword evidence="2 5" id="KW-0479">Metal-binding</keyword>
<evidence type="ECO:0000256" key="1">
    <source>
        <dbReference type="ARBA" id="ARBA00008425"/>
    </source>
</evidence>
<feature type="binding site" evidence="5">
    <location>
        <position position="146"/>
    </location>
    <ligand>
        <name>Fe cation</name>
        <dbReference type="ChEBI" id="CHEBI:24875"/>
    </ligand>
</feature>
<dbReference type="AlphaFoldDB" id="A0A4R2JDD6"/>
<keyword evidence="8" id="KW-1185">Reference proteome</keyword>
<evidence type="ECO:0000313" key="8">
    <source>
        <dbReference type="Proteomes" id="UP000295680"/>
    </source>
</evidence>
<dbReference type="OrthoDB" id="3872700at2"/>
<keyword evidence="4 5" id="KW-0408">Iron</keyword>
<accession>A0A4R2JDD6</accession>
<dbReference type="GO" id="GO:0016491">
    <property type="term" value="F:oxidoreductase activity"/>
    <property type="evidence" value="ECO:0007669"/>
    <property type="project" value="UniProtKB-KW"/>
</dbReference>
<sequence length="342" mass="39066">MHELTMSGSEIGIVQRLLGDLSGAYHSVEDPEFLRDLPVAAQELPRRIRMFFNDFRLSEPDGACLIAGYPVDQDGIGPTPRHWKNQDTPSPTLPEEMFFMLCGSLLGDVFGWATQQDGHLVHDVIPIKEHEREQIASGSQQLIWWHTEDAFHPFKGDYVALMCLRNPDRVETTVASAERIPWDEQDLDTLFEANYYIRPDESHLPKNRGSERLDDGTARLLDAAYQRIADMNANPRKRPILSGDRESPYLCLDPYFMDIDQIDGPARQALDRLSKAIDATLEPLVLEPGDCCFIDNYKAVHGRNPFKARYDGTDRWLKRLNITRNLRDSRPARRSSATRVVF</sequence>
<comment type="caution">
    <text evidence="7">The sequence shown here is derived from an EMBL/GenBank/DDBJ whole genome shotgun (WGS) entry which is preliminary data.</text>
</comment>
<protein>
    <submittedName>
        <fullName evidence="7">Fe(II)/alpha-ketoglutarate-dependent arginine beta-hydroxylase</fullName>
    </submittedName>
</protein>
<gene>
    <name evidence="7" type="ORF">EV192_109169</name>
</gene>
<evidence type="ECO:0000313" key="7">
    <source>
        <dbReference type="EMBL" id="TCO54189.1"/>
    </source>
</evidence>
<feature type="binding site" evidence="5">
    <location>
        <position position="148"/>
    </location>
    <ligand>
        <name>Fe cation</name>
        <dbReference type="ChEBI" id="CHEBI:24875"/>
    </ligand>
</feature>
<organism evidence="7 8">
    <name type="scientific">Actinocrispum wychmicini</name>
    <dbReference type="NCBI Taxonomy" id="1213861"/>
    <lineage>
        <taxon>Bacteria</taxon>
        <taxon>Bacillati</taxon>
        <taxon>Actinomycetota</taxon>
        <taxon>Actinomycetes</taxon>
        <taxon>Pseudonocardiales</taxon>
        <taxon>Pseudonocardiaceae</taxon>
        <taxon>Actinocrispum</taxon>
    </lineage>
</organism>
<dbReference type="EMBL" id="SLWS01000009">
    <property type="protein sequence ID" value="TCO54189.1"/>
    <property type="molecule type" value="Genomic_DNA"/>
</dbReference>
<evidence type="ECO:0000256" key="5">
    <source>
        <dbReference type="PIRSR" id="PIRSR019543-2"/>
    </source>
</evidence>
<evidence type="ECO:0000256" key="4">
    <source>
        <dbReference type="ARBA" id="ARBA00023004"/>
    </source>
</evidence>
<dbReference type="InterPro" id="IPR053447">
    <property type="entry name" value="Alpha-KG_dependent_hydroxylase"/>
</dbReference>
<dbReference type="GO" id="GO:0005506">
    <property type="term" value="F:iron ion binding"/>
    <property type="evidence" value="ECO:0007669"/>
    <property type="project" value="InterPro"/>
</dbReference>
<evidence type="ECO:0000256" key="3">
    <source>
        <dbReference type="ARBA" id="ARBA00023002"/>
    </source>
</evidence>
<dbReference type="Proteomes" id="UP000295680">
    <property type="component" value="Unassembled WGS sequence"/>
</dbReference>
<comment type="similarity">
    <text evidence="1">Belongs to the clavaminate synthase family.</text>
</comment>
<name>A0A4R2JDD6_9PSEU</name>
<feature type="domain" description="TauD/TfdA-like" evidence="6">
    <location>
        <begin position="114"/>
        <end position="320"/>
    </location>
</feature>
<dbReference type="InterPro" id="IPR042098">
    <property type="entry name" value="TauD-like_sf"/>
</dbReference>
<dbReference type="InterPro" id="IPR023966">
    <property type="entry name" value="Arginine_beta-hydroxylase"/>
</dbReference>
<dbReference type="PIRSF" id="PIRSF019543">
    <property type="entry name" value="Clavaminate_syn"/>
    <property type="match status" value="1"/>
</dbReference>
<dbReference type="NCBIfam" id="TIGR03946">
    <property type="entry name" value="viomycin_VioC"/>
    <property type="match status" value="1"/>
</dbReference>
<dbReference type="Pfam" id="PF02668">
    <property type="entry name" value="TauD"/>
    <property type="match status" value="1"/>
</dbReference>
<dbReference type="Gene3D" id="3.60.130.10">
    <property type="entry name" value="Clavaminate synthase-like"/>
    <property type="match status" value="1"/>
</dbReference>
<keyword evidence="3" id="KW-0560">Oxidoreductase</keyword>
<dbReference type="InterPro" id="IPR014503">
    <property type="entry name" value="Clavaminate_syn-like"/>
</dbReference>
<reference evidence="7 8" key="1">
    <citation type="submission" date="2019-03" db="EMBL/GenBank/DDBJ databases">
        <title>Genomic Encyclopedia of Type Strains, Phase IV (KMG-IV): sequencing the most valuable type-strain genomes for metagenomic binning, comparative biology and taxonomic classification.</title>
        <authorList>
            <person name="Goeker M."/>
        </authorList>
    </citation>
    <scope>NUCLEOTIDE SEQUENCE [LARGE SCALE GENOMIC DNA]</scope>
    <source>
        <strain evidence="7 8">DSM 45934</strain>
    </source>
</reference>
<dbReference type="NCBIfam" id="NF041363">
    <property type="entry name" value="GntD_guanitoxin"/>
    <property type="match status" value="1"/>
</dbReference>